<evidence type="ECO:0000313" key="3">
    <source>
        <dbReference type="Proteomes" id="UP001221757"/>
    </source>
</evidence>
<accession>A0AAD7G5B2</accession>
<keyword evidence="3" id="KW-1185">Reference proteome</keyword>
<organism evidence="2 3">
    <name type="scientific">Mycena rosella</name>
    <name type="common">Pink bonnet</name>
    <name type="synonym">Agaricus rosellus</name>
    <dbReference type="NCBI Taxonomy" id="1033263"/>
    <lineage>
        <taxon>Eukaryota</taxon>
        <taxon>Fungi</taxon>
        <taxon>Dikarya</taxon>
        <taxon>Basidiomycota</taxon>
        <taxon>Agaricomycotina</taxon>
        <taxon>Agaricomycetes</taxon>
        <taxon>Agaricomycetidae</taxon>
        <taxon>Agaricales</taxon>
        <taxon>Marasmiineae</taxon>
        <taxon>Mycenaceae</taxon>
        <taxon>Mycena</taxon>
    </lineage>
</organism>
<keyword evidence="1" id="KW-0812">Transmembrane</keyword>
<keyword evidence="1" id="KW-1133">Transmembrane helix</keyword>
<sequence length="64" mass="6443">MAVVTTLFAGIQAQLLSGIPPEPLPTPSPPVIPTLLLVSYGGLSVNVGAALSAMVFINIVGEAQ</sequence>
<name>A0AAD7G5B2_MYCRO</name>
<feature type="transmembrane region" description="Helical" evidence="1">
    <location>
        <begin position="37"/>
        <end position="60"/>
    </location>
</feature>
<evidence type="ECO:0000313" key="2">
    <source>
        <dbReference type="EMBL" id="KAJ7668010.1"/>
    </source>
</evidence>
<protein>
    <submittedName>
        <fullName evidence="2">Uncharacterized protein</fullName>
    </submittedName>
</protein>
<dbReference type="AlphaFoldDB" id="A0AAD7G5B2"/>
<gene>
    <name evidence="2" type="ORF">B0H17DRAFT_1210164</name>
</gene>
<reference evidence="2" key="1">
    <citation type="submission" date="2023-03" db="EMBL/GenBank/DDBJ databases">
        <title>Massive genome expansion in bonnet fungi (Mycena s.s.) driven by repeated elements and novel gene families across ecological guilds.</title>
        <authorList>
            <consortium name="Lawrence Berkeley National Laboratory"/>
            <person name="Harder C.B."/>
            <person name="Miyauchi S."/>
            <person name="Viragh M."/>
            <person name="Kuo A."/>
            <person name="Thoen E."/>
            <person name="Andreopoulos B."/>
            <person name="Lu D."/>
            <person name="Skrede I."/>
            <person name="Drula E."/>
            <person name="Henrissat B."/>
            <person name="Morin E."/>
            <person name="Kohler A."/>
            <person name="Barry K."/>
            <person name="LaButti K."/>
            <person name="Morin E."/>
            <person name="Salamov A."/>
            <person name="Lipzen A."/>
            <person name="Mereny Z."/>
            <person name="Hegedus B."/>
            <person name="Baldrian P."/>
            <person name="Stursova M."/>
            <person name="Weitz H."/>
            <person name="Taylor A."/>
            <person name="Grigoriev I.V."/>
            <person name="Nagy L.G."/>
            <person name="Martin F."/>
            <person name="Kauserud H."/>
        </authorList>
    </citation>
    <scope>NUCLEOTIDE SEQUENCE</scope>
    <source>
        <strain evidence="2">CBHHK067</strain>
    </source>
</reference>
<dbReference type="EMBL" id="JARKIE010000199">
    <property type="protein sequence ID" value="KAJ7668010.1"/>
    <property type="molecule type" value="Genomic_DNA"/>
</dbReference>
<keyword evidence="1" id="KW-0472">Membrane</keyword>
<dbReference type="Proteomes" id="UP001221757">
    <property type="component" value="Unassembled WGS sequence"/>
</dbReference>
<proteinExistence type="predicted"/>
<evidence type="ECO:0000256" key="1">
    <source>
        <dbReference type="SAM" id="Phobius"/>
    </source>
</evidence>
<comment type="caution">
    <text evidence="2">The sequence shown here is derived from an EMBL/GenBank/DDBJ whole genome shotgun (WGS) entry which is preliminary data.</text>
</comment>